<accession>A0A2H1H3E0</accession>
<evidence type="ECO:0000256" key="4">
    <source>
        <dbReference type="PIRSR" id="PIRSR000138-1"/>
    </source>
</evidence>
<feature type="binding site" evidence="5">
    <location>
        <position position="207"/>
    </location>
    <ligand>
        <name>FMN</name>
        <dbReference type="ChEBI" id="CHEBI:58210"/>
    </ligand>
</feature>
<feature type="active site" description="Proton acceptor" evidence="4">
    <location>
        <position position="277"/>
    </location>
</feature>
<dbReference type="InterPro" id="IPR013785">
    <property type="entry name" value="Aldolase_TIM"/>
</dbReference>
<gene>
    <name evidence="8" type="ORF">ZT1E4_G10265</name>
</gene>
<feature type="binding site" evidence="5">
    <location>
        <position position="216"/>
    </location>
    <ligand>
        <name>glyoxylate</name>
        <dbReference type="ChEBI" id="CHEBI:36655"/>
    </ligand>
</feature>
<dbReference type="Gene3D" id="3.20.20.70">
    <property type="entry name" value="Aldolase class I"/>
    <property type="match status" value="2"/>
</dbReference>
<dbReference type="InterPro" id="IPR008259">
    <property type="entry name" value="FMN_hydac_DH_AS"/>
</dbReference>
<dbReference type="AlphaFoldDB" id="A0A2H1H3E0"/>
<keyword evidence="5" id="KW-0288">FMN</keyword>
<dbReference type="PANTHER" id="PTHR10578">
    <property type="entry name" value="S -2-HYDROXY-ACID OXIDASE-RELATED"/>
    <property type="match status" value="1"/>
</dbReference>
<feature type="binding site" evidence="5">
    <location>
        <begin position="311"/>
        <end position="315"/>
    </location>
    <ligand>
        <name>FMN</name>
        <dbReference type="ChEBI" id="CHEBI:58210"/>
    </ligand>
</feature>
<dbReference type="PROSITE" id="PS00557">
    <property type="entry name" value="FMN_HYDROXY_ACID_DH_1"/>
    <property type="match status" value="1"/>
</dbReference>
<feature type="binding site" evidence="5">
    <location>
        <position position="277"/>
    </location>
    <ligand>
        <name>glyoxylate</name>
        <dbReference type="ChEBI" id="CHEBI:36655"/>
    </ligand>
</feature>
<feature type="binding site" evidence="5">
    <location>
        <position position="275"/>
    </location>
    <ligand>
        <name>FMN</name>
        <dbReference type="ChEBI" id="CHEBI:58210"/>
    </ligand>
</feature>
<feature type="binding site" evidence="5">
    <location>
        <position position="179"/>
    </location>
    <ligand>
        <name>FMN</name>
        <dbReference type="ChEBI" id="CHEBI:58210"/>
    </ligand>
</feature>
<proteinExistence type="inferred from homology"/>
<dbReference type="InterPro" id="IPR012133">
    <property type="entry name" value="Alpha-hydoxy_acid_DH_FMN"/>
</dbReference>
<organism evidence="8 9">
    <name type="scientific">Zymoseptoria tritici ST99CH_1E4</name>
    <dbReference type="NCBI Taxonomy" id="1276532"/>
    <lineage>
        <taxon>Eukaryota</taxon>
        <taxon>Fungi</taxon>
        <taxon>Dikarya</taxon>
        <taxon>Ascomycota</taxon>
        <taxon>Pezizomycotina</taxon>
        <taxon>Dothideomycetes</taxon>
        <taxon>Dothideomycetidae</taxon>
        <taxon>Mycosphaerellales</taxon>
        <taxon>Mycosphaerellaceae</taxon>
        <taxon>Zymoseptoria</taxon>
    </lineage>
</organism>
<feature type="binding site" evidence="5">
    <location>
        <position position="253"/>
    </location>
    <ligand>
        <name>FMN</name>
        <dbReference type="ChEBI" id="CHEBI:58210"/>
    </ligand>
</feature>
<feature type="binding site" evidence="5">
    <location>
        <begin position="334"/>
        <end position="335"/>
    </location>
    <ligand>
        <name>FMN</name>
        <dbReference type="ChEBI" id="CHEBI:58210"/>
    </ligand>
</feature>
<evidence type="ECO:0000256" key="1">
    <source>
        <dbReference type="ARBA" id="ARBA00001917"/>
    </source>
</evidence>
<evidence type="ECO:0000256" key="3">
    <source>
        <dbReference type="ARBA" id="ARBA00024042"/>
    </source>
</evidence>
<keyword evidence="2" id="KW-0560">Oxidoreductase</keyword>
<evidence type="ECO:0000256" key="6">
    <source>
        <dbReference type="SAM" id="SignalP"/>
    </source>
</evidence>
<evidence type="ECO:0000313" key="8">
    <source>
        <dbReference type="EMBL" id="SMR60300.1"/>
    </source>
</evidence>
<dbReference type="SUPFAM" id="SSF51395">
    <property type="entry name" value="FMN-linked oxidoreductases"/>
    <property type="match status" value="1"/>
</dbReference>
<comment type="similarity">
    <text evidence="3">Belongs to the FMN-dependent alpha-hydroxy acid dehydrogenase family.</text>
</comment>
<comment type="cofactor">
    <cofactor evidence="1">
        <name>FMN</name>
        <dbReference type="ChEBI" id="CHEBI:58210"/>
    </cofactor>
</comment>
<feature type="binding site" evidence="5">
    <location>
        <position position="181"/>
    </location>
    <ligand>
        <name>glyoxylate</name>
        <dbReference type="ChEBI" id="CHEBI:36655"/>
    </ligand>
</feature>
<dbReference type="EMBL" id="LT854263">
    <property type="protein sequence ID" value="SMR60300.1"/>
    <property type="molecule type" value="Genomic_DNA"/>
</dbReference>
<dbReference type="GO" id="GO:0010181">
    <property type="term" value="F:FMN binding"/>
    <property type="evidence" value="ECO:0007669"/>
    <property type="project" value="InterPro"/>
</dbReference>
<feature type="domain" description="FMN hydroxy acid dehydrogenase" evidence="7">
    <location>
        <begin position="46"/>
        <end position="384"/>
    </location>
</feature>
<protein>
    <recommendedName>
        <fullName evidence="7">FMN hydroxy acid dehydrogenase domain-containing protein</fullName>
    </recommendedName>
</protein>
<dbReference type="PIRSF" id="PIRSF000138">
    <property type="entry name" value="Al-hdrx_acd_dh"/>
    <property type="match status" value="1"/>
</dbReference>
<evidence type="ECO:0000313" key="9">
    <source>
        <dbReference type="Proteomes" id="UP000245764"/>
    </source>
</evidence>
<sequence>MRTTIAASLLLSALSATVDATRPFLNEPEIAQADQYGELEPGFQLPPLDKIIGIPDFDYVARGFLNISSYTSYRAGAGGEWSYRNNLEVYSRMHFRPRMMIDVNNIEASMPTTILGYNFSAPFFIAPAAIAGYANATGEVGLTKASAAKNLMYINAQFSTRSQADIQAARAPGQIMFHQLYVNKNITKTEELIRRAEANNYQALFVTVDSPGDANRQRAARFGVGSADNSFTAITWDDYQAIRNLTKLPVILKGIQTVEDAVIAANLGAPAIYLSNHGGRQLDGSPSPFEVALEIHEQAPWVFDALEVFADGGVRYGSDVVKMLALGVKAVGMGRAFMYANVYGEEGVKRAIDIMRREIYMDAANLGVADLKQINSSFLNIKKFETAPWGLMMNEYEYQTE</sequence>
<keyword evidence="6" id="KW-0732">Signal</keyword>
<name>A0A2H1H3E0_ZYMTR</name>
<keyword evidence="5" id="KW-0285">Flavoprotein</keyword>
<dbReference type="InterPro" id="IPR000262">
    <property type="entry name" value="FMN-dep_DH"/>
</dbReference>
<evidence type="ECO:0000259" key="7">
    <source>
        <dbReference type="PROSITE" id="PS51349"/>
    </source>
</evidence>
<dbReference type="Pfam" id="PF01070">
    <property type="entry name" value="FMN_dh"/>
    <property type="match status" value="2"/>
</dbReference>
<dbReference type="PROSITE" id="PS51349">
    <property type="entry name" value="FMN_HYDROXY_ACID_DH_2"/>
    <property type="match status" value="1"/>
</dbReference>
<feature type="binding site" evidence="5">
    <location>
        <begin position="127"/>
        <end position="129"/>
    </location>
    <ligand>
        <name>FMN</name>
        <dbReference type="ChEBI" id="CHEBI:58210"/>
    </ligand>
</feature>
<dbReference type="InterPro" id="IPR037396">
    <property type="entry name" value="FMN_HAD"/>
</dbReference>
<dbReference type="GO" id="GO:0016491">
    <property type="term" value="F:oxidoreductase activity"/>
    <property type="evidence" value="ECO:0007669"/>
    <property type="project" value="UniProtKB-KW"/>
</dbReference>
<feature type="signal peptide" evidence="6">
    <location>
        <begin position="1"/>
        <end position="20"/>
    </location>
</feature>
<feature type="binding site" evidence="5">
    <location>
        <position position="280"/>
    </location>
    <ligand>
        <name>glyoxylate</name>
        <dbReference type="ChEBI" id="CHEBI:36655"/>
    </ligand>
</feature>
<reference evidence="9" key="1">
    <citation type="submission" date="2017-05" db="EMBL/GenBank/DDBJ databases">
        <authorList>
            <person name="Song R."/>
            <person name="Chenine A.L."/>
            <person name="Ruprecht R.M."/>
        </authorList>
    </citation>
    <scope>NUCLEOTIDE SEQUENCE [LARGE SCALE GENOMIC DNA]</scope>
</reference>
<dbReference type="PANTHER" id="PTHR10578:SF140">
    <property type="entry name" value="FMN HYDROXY ACID DEHYDROGENASE DOMAIN-CONTAINING PROTEIN"/>
    <property type="match status" value="1"/>
</dbReference>
<evidence type="ECO:0000256" key="5">
    <source>
        <dbReference type="PIRSR" id="PIRSR000138-2"/>
    </source>
</evidence>
<evidence type="ECO:0000256" key="2">
    <source>
        <dbReference type="ARBA" id="ARBA00023002"/>
    </source>
</evidence>
<dbReference type="Proteomes" id="UP000245764">
    <property type="component" value="Chromosome 11"/>
</dbReference>
<feature type="chain" id="PRO_5013574458" description="FMN hydroxy acid dehydrogenase domain-containing protein" evidence="6">
    <location>
        <begin position="21"/>
        <end position="401"/>
    </location>
</feature>